<dbReference type="EC" id="3.5.1.28" evidence="5"/>
<dbReference type="CDD" id="cd02696">
    <property type="entry name" value="MurNAc-LAA"/>
    <property type="match status" value="1"/>
</dbReference>
<dbReference type="Gene3D" id="3.40.630.40">
    <property type="entry name" value="Zn-dependent exopeptidases"/>
    <property type="match status" value="1"/>
</dbReference>
<evidence type="ECO:0000313" key="5">
    <source>
        <dbReference type="EMBL" id="VUX20301.1"/>
    </source>
</evidence>
<dbReference type="EMBL" id="CABHNM010000064">
    <property type="protein sequence ID" value="VUX20301.1"/>
    <property type="molecule type" value="Genomic_DNA"/>
</dbReference>
<dbReference type="PANTHER" id="PTHR30404">
    <property type="entry name" value="N-ACETYLMURAMOYL-L-ALANINE AMIDASE"/>
    <property type="match status" value="1"/>
</dbReference>
<feature type="compositionally biased region" description="Low complexity" evidence="2">
    <location>
        <begin position="57"/>
        <end position="68"/>
    </location>
</feature>
<dbReference type="Pfam" id="PF08481">
    <property type="entry name" value="GBS_Bsp-like"/>
    <property type="match status" value="9"/>
</dbReference>
<evidence type="ECO:0000256" key="2">
    <source>
        <dbReference type="SAM" id="MobiDB-lite"/>
    </source>
</evidence>
<dbReference type="GO" id="GO:0008745">
    <property type="term" value="F:N-acetylmuramoyl-L-alanine amidase activity"/>
    <property type="evidence" value="ECO:0007669"/>
    <property type="project" value="UniProtKB-EC"/>
</dbReference>
<evidence type="ECO:0000259" key="4">
    <source>
        <dbReference type="SMART" id="SM00646"/>
    </source>
</evidence>
<name>A0A564ULI9_9FIRM</name>
<feature type="region of interest" description="Disordered" evidence="2">
    <location>
        <begin position="26"/>
        <end position="71"/>
    </location>
</feature>
<organism evidence="5 6">
    <name type="scientific">Dorea longicatena</name>
    <dbReference type="NCBI Taxonomy" id="88431"/>
    <lineage>
        <taxon>Bacteria</taxon>
        <taxon>Bacillati</taxon>
        <taxon>Bacillota</taxon>
        <taxon>Clostridia</taxon>
        <taxon>Lachnospirales</taxon>
        <taxon>Lachnospiraceae</taxon>
        <taxon>Dorea</taxon>
    </lineage>
</organism>
<evidence type="ECO:0000256" key="1">
    <source>
        <dbReference type="ARBA" id="ARBA00022801"/>
    </source>
</evidence>
<evidence type="ECO:0000313" key="6">
    <source>
        <dbReference type="Proteomes" id="UP000398619"/>
    </source>
</evidence>
<dbReference type="Pfam" id="PF01832">
    <property type="entry name" value="Glucosaminidase"/>
    <property type="match status" value="1"/>
</dbReference>
<evidence type="ECO:0000256" key="3">
    <source>
        <dbReference type="SAM" id="SignalP"/>
    </source>
</evidence>
<dbReference type="Proteomes" id="UP000398619">
    <property type="component" value="Unassembled WGS sequence"/>
</dbReference>
<dbReference type="InterPro" id="IPR002901">
    <property type="entry name" value="MGlyc_endo_b_GlcNAc-like_dom"/>
</dbReference>
<dbReference type="PANTHER" id="PTHR30404:SF0">
    <property type="entry name" value="N-ACETYLMURAMOYL-L-ALANINE AMIDASE AMIC"/>
    <property type="match status" value="1"/>
</dbReference>
<keyword evidence="1 5" id="KW-0378">Hydrolase</keyword>
<dbReference type="Pfam" id="PF01520">
    <property type="entry name" value="Amidase_3"/>
    <property type="match status" value="1"/>
</dbReference>
<sequence length="1539" mass="168457">MKRKIAVFLSALMLWSTVAGSVNAAAAEGQENSNTIVETQNDNEDTSTISQDDSGVNNENENSNTQNQIGNVEENSTLTDNSNEEQPVINYLAVDQGYLQSPGEQQIVVSFGKGTENIEQPRLSFQKSDGTVTEFTFVKKDAELFLFSHDFSAEEKGVYSAKTFTYILNGVENSVDLETIGVNAKFGVDVVYEGYEAGNSDINTEQEVEASVVDVESGRLVSASTDIAATLSETESAISAESMEGRTVRSRNKVVVLDPGHGGSDGGAAANGLVEKNLTLKIAQYCKEELEKYSGVTVYMTRNTDVAVGLEERVQMAKNWGADVFVSIHMNSASPAATGAEVWYPNSSYNSEIHNNGQKLASDIENELVSLGLANRGVKIRNSESGSKYSDGSIADYYSVIRNSKLAGFPGIIVEHAFLTNSADAEKLKQESFIKKMGIADATGIAKYFNLSKEEDSGKFTASVIKKNDFARTFTVKINGKLSDGESYRVAVWSNKNGQDPNNLWTIVNKQSGNDVEINYNTANYKNADGIYNIHIYKCDKNEKVTCVQTMTCNMYNSSASCKVQDTTGEEKNFKASAEITNVPDTLNRIQFAVWSDQNGQDDLNWYTGTKSGNVWSTNITVKNYKRYGKYNVHTYAVLNDGTSVFLKAMSFNVTEPTAKLTVEKQNDSNGTAEVTISNIQSKSGINSVLVPVWSQENQSDLVWYTAQKQSNGSYKITIDMGNHNYNEGTYRIACYIVDGNEIQTGIASTTCEMKLPNTYLNVKDAAGTEKEFQITLGNASVYGNIRQVQFAVWSVQGGQDDLVWYGAEKKNAGTWTKTVKIRDHRTLGTYNVHAYITLANGSVKTKTTTFNVSRPTAKLTVGTQDKEKGTTEVTVSNIQSKSGISAVLIPVWSQGNQSDLVWYTAQKQSNGTYKITIDMGNHNYNEGTYQIACYIVDGNGIQTGITSGSCQMKAPNIYLEAKDAAETEKEFQISLTNAGVYGNIRQVQFAVWSVQGGQDDLIWYGAEKKNAGTWTKTVKIRDHRTLGTYNVHAYITLANGSVKTKTTTFNVSRPTAKLTVGTQDKEKGTTEVTVSNIQSKSGISAVLIPVWSQGNQSDLVWYTAQKQSNGTYKITIDMGNHNYNEGTYQIACYIVDGNGIQTGITSGSCQMKAPNIYLEAKDAAGTEKEFQISLTNAGVYGNIRQVQFAVWSVQGGQDDLIWYGAEKKNAGTWTKMVKIKDHRTFGTYNVHAYITLANGSVKTKTTTFNVSRPTGIISVSEYNESGGTFNVTINNIKSASGVEAVMVPVWCASDQSDLVWYQATKINSTTYKATVNIANHKKHTGTYKINVYLETGNGMQVGIGGCTQEIKNTGLYAIMGHSDVTIAQMVAYYKKNNLTYDQYSGSLSQYNGVLAKGGAANIEIYCTIFKQEAEAEGVRVEVAFAQAMLETGFLKFGGDVKPNQYNFAGIGATGGVPGNEFSDVREGIRAQIQHLKCYASDAALNNPCVDPRWGSWLRNKAPYVQWLSKANNPYGIGWATDAGYAEKLLNMIKNLKIH</sequence>
<dbReference type="GO" id="GO:0004040">
    <property type="term" value="F:amidase activity"/>
    <property type="evidence" value="ECO:0007669"/>
    <property type="project" value="InterPro"/>
</dbReference>
<dbReference type="InterPro" id="IPR002508">
    <property type="entry name" value="MurNAc-LAA_cat"/>
</dbReference>
<feature type="domain" description="MurNAc-LAA" evidence="4">
    <location>
        <begin position="314"/>
        <end position="446"/>
    </location>
</feature>
<dbReference type="InterPro" id="IPR050695">
    <property type="entry name" value="N-acetylmuramoyl_amidase_3"/>
</dbReference>
<accession>A0A564ULI9</accession>
<dbReference type="GO" id="GO:0030288">
    <property type="term" value="C:outer membrane-bounded periplasmic space"/>
    <property type="evidence" value="ECO:0007669"/>
    <property type="project" value="TreeGrafter"/>
</dbReference>
<feature type="chain" id="PRO_5021925781" evidence="3">
    <location>
        <begin position="25"/>
        <end position="1539"/>
    </location>
</feature>
<keyword evidence="3" id="KW-0732">Signal</keyword>
<dbReference type="SMART" id="SM00646">
    <property type="entry name" value="Ami_3"/>
    <property type="match status" value="1"/>
</dbReference>
<dbReference type="SUPFAM" id="SSF53187">
    <property type="entry name" value="Zn-dependent exopeptidases"/>
    <property type="match status" value="1"/>
</dbReference>
<proteinExistence type="predicted"/>
<dbReference type="Gene3D" id="1.10.530.10">
    <property type="match status" value="1"/>
</dbReference>
<dbReference type="InterPro" id="IPR013688">
    <property type="entry name" value="GBS_Bsp-like"/>
</dbReference>
<feature type="signal peptide" evidence="3">
    <location>
        <begin position="1"/>
        <end position="24"/>
    </location>
</feature>
<reference evidence="5 6" key="1">
    <citation type="submission" date="2019-07" db="EMBL/GenBank/DDBJ databases">
        <authorList>
            <person name="Hibberd C M."/>
            <person name="Gehrig L. J."/>
            <person name="Chang H.-W."/>
            <person name="Venkatesh S."/>
        </authorList>
    </citation>
    <scope>NUCLEOTIDE SEQUENCE [LARGE SCALE GENOMIC DNA]</scope>
    <source>
        <strain evidence="5">Dorea_longicatena_SSTS_Bg7063</strain>
    </source>
</reference>
<dbReference type="RefSeq" id="WP_144101386.1">
    <property type="nucleotide sequence ID" value="NZ_CABHNM010000064.1"/>
</dbReference>
<feature type="compositionally biased region" description="Polar residues" evidence="2">
    <location>
        <begin position="30"/>
        <end position="56"/>
    </location>
</feature>
<gene>
    <name evidence="5" type="primary">cwlC_2</name>
    <name evidence="5" type="ORF">DLSSTS7063_02718</name>
</gene>
<dbReference type="GO" id="GO:0009253">
    <property type="term" value="P:peptidoglycan catabolic process"/>
    <property type="evidence" value="ECO:0007669"/>
    <property type="project" value="InterPro"/>
</dbReference>
<dbReference type="Gene3D" id="2.60.40.3760">
    <property type="match status" value="9"/>
</dbReference>
<protein>
    <submittedName>
        <fullName evidence="5">Sporulation-specific N-acetylmuramoyl-L-alanine amidase</fullName>
        <ecNumber evidence="5">3.5.1.28</ecNumber>
    </submittedName>
</protein>